<dbReference type="SUPFAM" id="SSF56784">
    <property type="entry name" value="HAD-like"/>
    <property type="match status" value="1"/>
</dbReference>
<dbReference type="PRINTS" id="PR00413">
    <property type="entry name" value="HADHALOGNASE"/>
</dbReference>
<dbReference type="InterPro" id="IPR036412">
    <property type="entry name" value="HAD-like_sf"/>
</dbReference>
<protein>
    <recommendedName>
        <fullName evidence="3">HAD family hydrolase</fullName>
    </recommendedName>
</protein>
<dbReference type="InterPro" id="IPR023198">
    <property type="entry name" value="PGP-like_dom2"/>
</dbReference>
<dbReference type="SFLD" id="SFLDS00003">
    <property type="entry name" value="Haloacid_Dehalogenase"/>
    <property type="match status" value="1"/>
</dbReference>
<accession>A0A381Q421</accession>
<organism evidence="2">
    <name type="scientific">marine metagenome</name>
    <dbReference type="NCBI Taxonomy" id="408172"/>
    <lineage>
        <taxon>unclassified sequences</taxon>
        <taxon>metagenomes</taxon>
        <taxon>ecological metagenomes</taxon>
    </lineage>
</organism>
<evidence type="ECO:0000256" key="1">
    <source>
        <dbReference type="ARBA" id="ARBA00022990"/>
    </source>
</evidence>
<dbReference type="Gene3D" id="3.40.50.1000">
    <property type="entry name" value="HAD superfamily/HAD-like"/>
    <property type="match status" value="1"/>
</dbReference>
<dbReference type="Pfam" id="PF00702">
    <property type="entry name" value="Hydrolase"/>
    <property type="match status" value="1"/>
</dbReference>
<reference evidence="2" key="1">
    <citation type="submission" date="2018-05" db="EMBL/GenBank/DDBJ databases">
        <authorList>
            <person name="Lanie J.A."/>
            <person name="Ng W.-L."/>
            <person name="Kazmierczak K.M."/>
            <person name="Andrzejewski T.M."/>
            <person name="Davidsen T.M."/>
            <person name="Wayne K.J."/>
            <person name="Tettelin H."/>
            <person name="Glass J.I."/>
            <person name="Rusch D."/>
            <person name="Podicherti R."/>
            <person name="Tsui H.-C.T."/>
            <person name="Winkler M.E."/>
        </authorList>
    </citation>
    <scope>NUCLEOTIDE SEQUENCE</scope>
</reference>
<dbReference type="NCBIfam" id="TIGR01509">
    <property type="entry name" value="HAD-SF-IA-v3"/>
    <property type="match status" value="1"/>
</dbReference>
<gene>
    <name evidence="2" type="ORF">METZ01_LOCUS26684</name>
</gene>
<proteinExistence type="predicted"/>
<keyword evidence="1" id="KW-0007">Acetylation</keyword>
<dbReference type="InterPro" id="IPR011945">
    <property type="entry name" value="HAD-SF_ppase_IA/epoxid_hydro_N"/>
</dbReference>
<dbReference type="InterPro" id="IPR023214">
    <property type="entry name" value="HAD_sf"/>
</dbReference>
<dbReference type="InterPro" id="IPR052898">
    <property type="entry name" value="ACAD10-like"/>
</dbReference>
<dbReference type="Gene3D" id="1.10.150.240">
    <property type="entry name" value="Putative phosphatase, domain 2"/>
    <property type="match status" value="1"/>
</dbReference>
<sequence>MVLPPPSTGIEAVLFDFGGVILTSPFAAFAAYEAEVGLPSGTVRRINSTNPDDNAWARFERRQVDADEFGRLFEAEAAAQGYIVDAARIMEGLHGTLRPTMVEALRRCADRLRTGMLTNNITPIGSQPFFDDVLEVVGLFDELIQSSVEGCRKPEPRIYEIACERLGVEPAACVFLDDLGINLKPARAMGMTTIKVVDPEEAIAELEAVVGFPLG</sequence>
<name>A0A381Q421_9ZZZZ</name>
<dbReference type="EMBL" id="UINC01001192">
    <property type="protein sequence ID" value="SUZ73830.1"/>
    <property type="molecule type" value="Genomic_DNA"/>
</dbReference>
<dbReference type="AlphaFoldDB" id="A0A381Q421"/>
<evidence type="ECO:0000313" key="2">
    <source>
        <dbReference type="EMBL" id="SUZ73830.1"/>
    </source>
</evidence>
<dbReference type="SFLD" id="SFLDG01129">
    <property type="entry name" value="C1.5:_HAD__Beta-PGM__Phosphata"/>
    <property type="match status" value="1"/>
</dbReference>
<dbReference type="InterPro" id="IPR006439">
    <property type="entry name" value="HAD-SF_hydro_IA"/>
</dbReference>
<evidence type="ECO:0008006" key="3">
    <source>
        <dbReference type="Google" id="ProtNLM"/>
    </source>
</evidence>
<dbReference type="PANTHER" id="PTHR47829">
    <property type="entry name" value="HYDROLASE, PUTATIVE (AFU_ORTHOLOGUE AFUA_1G12880)-RELATED"/>
    <property type="match status" value="1"/>
</dbReference>
<dbReference type="CDD" id="cd02603">
    <property type="entry name" value="HAD_sEH-N_like"/>
    <property type="match status" value="1"/>
</dbReference>
<dbReference type="PANTHER" id="PTHR47829:SF1">
    <property type="entry name" value="HAD FAMILY PHOSPHATASE"/>
    <property type="match status" value="1"/>
</dbReference>
<dbReference type="NCBIfam" id="TIGR02247">
    <property type="entry name" value="HAD-1A3-hyp"/>
    <property type="match status" value="1"/>
</dbReference>